<dbReference type="STRING" id="579138.Zymop_1577"/>
<dbReference type="AlphaFoldDB" id="F8EW57"/>
<dbReference type="eggNOG" id="COG3908">
    <property type="taxonomic scope" value="Bacteria"/>
</dbReference>
<reference evidence="1 2" key="1">
    <citation type="journal article" date="2011" name="J. Bacteriol.">
        <title>Genome sequence of the ethanol-producing Zymomonas mobilis subsp. pomaceae lectotype strain ATCC 29192.</title>
        <authorList>
            <person name="Kouvelis V.N."/>
            <person name="Davenport K.W."/>
            <person name="Brettin T.S."/>
            <person name="Bruce D."/>
            <person name="Detter C."/>
            <person name="Han C.S."/>
            <person name="Nolan M."/>
            <person name="Tapia R."/>
            <person name="Damoulaki A."/>
            <person name="Kyrpides N.C."/>
            <person name="Typas M.A."/>
            <person name="Pappas K.M."/>
        </authorList>
    </citation>
    <scope>NUCLEOTIDE SEQUENCE [LARGE SCALE GENOMIC DNA]</scope>
    <source>
        <strain evidence="2">ATCC 29192 / DSM 22645 / JCM 10191 / CCUG 17912 / NBRC 13757 / NCIMB 11200 / NRRL B-4491 / Barker I</strain>
    </source>
</reference>
<evidence type="ECO:0000313" key="2">
    <source>
        <dbReference type="Proteomes" id="UP000000491"/>
    </source>
</evidence>
<organism evidence="1 2">
    <name type="scientific">Zymomonas mobilis subsp. pomaceae (strain ATCC 29192 / DSM 22645 / JCM 10191 / CCUG 17912 / NBRC 13757 / NCIMB 11200 / NRRL B-4491 / Barker I)</name>
    <dbReference type="NCBI Taxonomy" id="579138"/>
    <lineage>
        <taxon>Bacteria</taxon>
        <taxon>Pseudomonadati</taxon>
        <taxon>Pseudomonadota</taxon>
        <taxon>Alphaproteobacteria</taxon>
        <taxon>Sphingomonadales</taxon>
        <taxon>Zymomonadaceae</taxon>
        <taxon>Zymomonas</taxon>
    </lineage>
</organism>
<dbReference type="HOGENOM" id="CLU_176817_2_0_5"/>
<sequence length="75" mass="8509">MLMSGLKKGRQAQIKYLDGHFRLISRGDHVICAISGKPIDLESLHYWSVERQEAYASAYEAEIAFLRHGEDKTTA</sequence>
<dbReference type="EMBL" id="CP002865">
    <property type="protein sequence ID" value="AEI38467.1"/>
    <property type="molecule type" value="Genomic_DNA"/>
</dbReference>
<evidence type="ECO:0000313" key="1">
    <source>
        <dbReference type="EMBL" id="AEI38467.1"/>
    </source>
</evidence>
<name>F8EW57_ZYMMT</name>
<dbReference type="RefSeq" id="WP_013934855.1">
    <property type="nucleotide sequence ID" value="NC_015709.1"/>
</dbReference>
<gene>
    <name evidence="1" type="ordered locus">Zymop_1577</name>
</gene>
<dbReference type="InterPro" id="IPR018661">
    <property type="entry name" value="DUF2093"/>
</dbReference>
<accession>F8EW57</accession>
<protein>
    <recommendedName>
        <fullName evidence="3">DUF2093 domain-containing protein</fullName>
    </recommendedName>
</protein>
<dbReference type="Proteomes" id="UP000000491">
    <property type="component" value="Chromosome"/>
</dbReference>
<evidence type="ECO:0008006" key="3">
    <source>
        <dbReference type="Google" id="ProtNLM"/>
    </source>
</evidence>
<dbReference type="KEGG" id="zmp:Zymop_1577"/>
<dbReference type="Pfam" id="PF09866">
    <property type="entry name" value="DUF2093"/>
    <property type="match status" value="1"/>
</dbReference>
<dbReference type="PATRIC" id="fig|579138.3.peg.1671"/>
<proteinExistence type="predicted"/>